<feature type="coiled-coil region" evidence="1">
    <location>
        <begin position="101"/>
        <end position="128"/>
    </location>
</feature>
<dbReference type="PANTHER" id="PTHR33710:SF35">
    <property type="entry name" value="RNA-DIRECTED DNA POLYMERASE (REVERSE TRANSCRIPTASE)_ RIBONUCLEASE H"/>
    <property type="match status" value="1"/>
</dbReference>
<dbReference type="RefSeq" id="XP_016505902.1">
    <property type="nucleotide sequence ID" value="XM_016650416.1"/>
</dbReference>
<gene>
    <name evidence="2" type="primary">LOC107823727</name>
</gene>
<dbReference type="OrthoDB" id="1304924at2759"/>
<organism evidence="2">
    <name type="scientific">Nicotiana tabacum</name>
    <name type="common">Common tobacco</name>
    <dbReference type="NCBI Taxonomy" id="4097"/>
    <lineage>
        <taxon>Eukaryota</taxon>
        <taxon>Viridiplantae</taxon>
        <taxon>Streptophyta</taxon>
        <taxon>Embryophyta</taxon>
        <taxon>Tracheophyta</taxon>
        <taxon>Spermatophyta</taxon>
        <taxon>Magnoliopsida</taxon>
        <taxon>eudicotyledons</taxon>
        <taxon>Gunneridae</taxon>
        <taxon>Pentapetalae</taxon>
        <taxon>asterids</taxon>
        <taxon>lamiids</taxon>
        <taxon>Solanales</taxon>
        <taxon>Solanaceae</taxon>
        <taxon>Nicotianoideae</taxon>
        <taxon>Nicotianeae</taxon>
        <taxon>Nicotiana</taxon>
    </lineage>
</organism>
<sequence>MVDAGYTGLRFTWYNTRGKDLRIWKRLDRVFFNNEWTENFSIDDIGNMASIGSDQTPMLVKCSTSEQEARDVEVDGNCMRKFQLKHKHLSRKLSKWSREEISNVFEKVKKWEQKMQSLEADYIENDMEDVRPHVHKDQAEHTRRFKCEEAILRQKGNINWLEEGNSNTKYFYAIINDSRRKLIIERKQKSDGQWLSGGEDIANEAVYHFFKFV</sequence>
<evidence type="ECO:0000313" key="2">
    <source>
        <dbReference type="RefSeq" id="XP_016505902.1"/>
    </source>
</evidence>
<keyword evidence="1" id="KW-0175">Coiled coil</keyword>
<dbReference type="AlphaFoldDB" id="A0A1S4CXN8"/>
<dbReference type="KEGG" id="nta:107823727"/>
<accession>A0A1S4CXN8</accession>
<evidence type="ECO:0000256" key="1">
    <source>
        <dbReference type="SAM" id="Coils"/>
    </source>
</evidence>
<reference evidence="2" key="1">
    <citation type="submission" date="2025-08" db="UniProtKB">
        <authorList>
            <consortium name="RefSeq"/>
        </authorList>
    </citation>
    <scope>IDENTIFICATION</scope>
</reference>
<dbReference type="PaxDb" id="4097-A0A1S4CXN8"/>
<protein>
    <submittedName>
        <fullName evidence="2">Uncharacterized protein</fullName>
    </submittedName>
</protein>
<dbReference type="PANTHER" id="PTHR33710">
    <property type="entry name" value="BNAC02G09200D PROTEIN"/>
    <property type="match status" value="1"/>
</dbReference>
<name>A0A1S4CXN8_TOBAC</name>
<proteinExistence type="predicted"/>